<dbReference type="PANTHER" id="PTHR30086:SF20">
    <property type="entry name" value="ARGININE EXPORTER PROTEIN ARGO-RELATED"/>
    <property type="match status" value="1"/>
</dbReference>
<evidence type="ECO:0000256" key="4">
    <source>
        <dbReference type="ARBA" id="ARBA00022989"/>
    </source>
</evidence>
<dbReference type="Pfam" id="PF01810">
    <property type="entry name" value="LysE"/>
    <property type="match status" value="1"/>
</dbReference>
<feature type="compositionally biased region" description="Polar residues" evidence="6">
    <location>
        <begin position="1"/>
        <end position="20"/>
    </location>
</feature>
<evidence type="ECO:0000256" key="1">
    <source>
        <dbReference type="ARBA" id="ARBA00004651"/>
    </source>
</evidence>
<name>A0A4S1CBF6_9BACT</name>
<feature type="compositionally biased region" description="Low complexity" evidence="6">
    <location>
        <begin position="27"/>
        <end position="43"/>
    </location>
</feature>
<feature type="transmembrane region" description="Helical" evidence="7">
    <location>
        <begin position="96"/>
        <end position="124"/>
    </location>
</feature>
<reference evidence="8 9" key="1">
    <citation type="submission" date="2019-04" db="EMBL/GenBank/DDBJ databases">
        <title>Geobacter oryzae sp. nov., ferric-reducing bacteria isolated from paddy soil.</title>
        <authorList>
            <person name="Xu Z."/>
            <person name="Masuda Y."/>
            <person name="Itoh H."/>
            <person name="Senoo K."/>
        </authorList>
    </citation>
    <scope>NUCLEOTIDE SEQUENCE [LARGE SCALE GENOMIC DNA]</scope>
    <source>
        <strain evidence="8 9">Red111</strain>
    </source>
</reference>
<evidence type="ECO:0000313" key="8">
    <source>
        <dbReference type="EMBL" id="TGU70300.1"/>
    </source>
</evidence>
<proteinExistence type="predicted"/>
<dbReference type="GO" id="GO:0015171">
    <property type="term" value="F:amino acid transmembrane transporter activity"/>
    <property type="evidence" value="ECO:0007669"/>
    <property type="project" value="TreeGrafter"/>
</dbReference>
<sequence length="266" mass="27356">MGLPQNRSTPFFSNATSAANRSDRVSRATSTSRTSCTSRKTPSAVTSSPPRNTDQRAAMKLLTLFFLVSLASTAIPGPAVLYVTTQGMRGGMRSGLPAALGILAADAFYIVLSVTGLSAILAASYQLFTLMKWAGAVYLVYLGVRIVLSGLSASVTRQTATANGGTGRSFLGGFALHAANPKALLYFGSLVPQFVTTGKPLAGQLAALALIHLSTASCVLIIYAASSSRLGRCSVGSGVSRLLRFAAGASLIGAGISLGCLRRSSP</sequence>
<dbReference type="AlphaFoldDB" id="A0A4S1CBF6"/>
<evidence type="ECO:0000256" key="3">
    <source>
        <dbReference type="ARBA" id="ARBA00022692"/>
    </source>
</evidence>
<evidence type="ECO:0000256" key="6">
    <source>
        <dbReference type="SAM" id="MobiDB-lite"/>
    </source>
</evidence>
<evidence type="ECO:0000313" key="9">
    <source>
        <dbReference type="Proteomes" id="UP000306416"/>
    </source>
</evidence>
<feature type="transmembrane region" description="Helical" evidence="7">
    <location>
        <begin position="205"/>
        <end position="225"/>
    </location>
</feature>
<feature type="region of interest" description="Disordered" evidence="6">
    <location>
        <begin position="1"/>
        <end position="52"/>
    </location>
</feature>
<gene>
    <name evidence="8" type="ORF">E4633_19095</name>
</gene>
<evidence type="ECO:0000256" key="2">
    <source>
        <dbReference type="ARBA" id="ARBA00022475"/>
    </source>
</evidence>
<keyword evidence="4 7" id="KW-1133">Transmembrane helix</keyword>
<evidence type="ECO:0000256" key="5">
    <source>
        <dbReference type="ARBA" id="ARBA00023136"/>
    </source>
</evidence>
<dbReference type="PANTHER" id="PTHR30086">
    <property type="entry name" value="ARGININE EXPORTER PROTEIN ARGO"/>
    <property type="match status" value="1"/>
</dbReference>
<organism evidence="8 9">
    <name type="scientific">Geomonas terrae</name>
    <dbReference type="NCBI Taxonomy" id="2562681"/>
    <lineage>
        <taxon>Bacteria</taxon>
        <taxon>Pseudomonadati</taxon>
        <taxon>Thermodesulfobacteriota</taxon>
        <taxon>Desulfuromonadia</taxon>
        <taxon>Geobacterales</taxon>
        <taxon>Geobacteraceae</taxon>
        <taxon>Geomonas</taxon>
    </lineage>
</organism>
<protein>
    <submittedName>
        <fullName evidence="8">LysE family translocator</fullName>
    </submittedName>
</protein>
<feature type="transmembrane region" description="Helical" evidence="7">
    <location>
        <begin position="130"/>
        <end position="148"/>
    </location>
</feature>
<comment type="subcellular location">
    <subcellularLocation>
        <location evidence="1">Cell membrane</location>
        <topology evidence="1">Multi-pass membrane protein</topology>
    </subcellularLocation>
</comment>
<dbReference type="Proteomes" id="UP000306416">
    <property type="component" value="Unassembled WGS sequence"/>
</dbReference>
<feature type="transmembrane region" description="Helical" evidence="7">
    <location>
        <begin position="61"/>
        <end position="84"/>
    </location>
</feature>
<keyword evidence="5 7" id="KW-0472">Membrane</keyword>
<keyword evidence="3 7" id="KW-0812">Transmembrane</keyword>
<feature type="transmembrane region" description="Helical" evidence="7">
    <location>
        <begin position="245"/>
        <end position="261"/>
    </location>
</feature>
<keyword evidence="2" id="KW-1003">Cell membrane</keyword>
<dbReference type="GO" id="GO:0005886">
    <property type="term" value="C:plasma membrane"/>
    <property type="evidence" value="ECO:0007669"/>
    <property type="project" value="UniProtKB-SubCell"/>
</dbReference>
<accession>A0A4S1CBF6</accession>
<dbReference type="InterPro" id="IPR001123">
    <property type="entry name" value="LeuE-type"/>
</dbReference>
<keyword evidence="9" id="KW-1185">Reference proteome</keyword>
<comment type="caution">
    <text evidence="8">The sequence shown here is derived from an EMBL/GenBank/DDBJ whole genome shotgun (WGS) entry which is preliminary data.</text>
</comment>
<evidence type="ECO:0000256" key="7">
    <source>
        <dbReference type="SAM" id="Phobius"/>
    </source>
</evidence>
<dbReference type="EMBL" id="SRSC01000005">
    <property type="protein sequence ID" value="TGU70300.1"/>
    <property type="molecule type" value="Genomic_DNA"/>
</dbReference>